<evidence type="ECO:0000313" key="1">
    <source>
        <dbReference type="EMBL" id="VFJ95325.1"/>
    </source>
</evidence>
<organism evidence="1">
    <name type="scientific">Candidatus Kentrum sp. LFY</name>
    <dbReference type="NCBI Taxonomy" id="2126342"/>
    <lineage>
        <taxon>Bacteria</taxon>
        <taxon>Pseudomonadati</taxon>
        <taxon>Pseudomonadota</taxon>
        <taxon>Gammaproteobacteria</taxon>
        <taxon>Candidatus Kentrum</taxon>
    </lineage>
</organism>
<proteinExistence type="predicted"/>
<dbReference type="EMBL" id="CAADFH010000049">
    <property type="protein sequence ID" value="VFJ95325.1"/>
    <property type="molecule type" value="Genomic_DNA"/>
</dbReference>
<reference evidence="1" key="1">
    <citation type="submission" date="2019-02" db="EMBL/GenBank/DDBJ databases">
        <authorList>
            <person name="Gruber-Vodicka R. H."/>
            <person name="Seah K. B. B."/>
        </authorList>
    </citation>
    <scope>NUCLEOTIDE SEQUENCE</scope>
    <source>
        <strain evidence="1">BECK_M6</strain>
    </source>
</reference>
<sequence length="197" mass="22180">MDESFGSAFALRDVWIARGQHPCCPPPTHTLRVSTGVIHPNPAKPAKPAKPERKFYCKKSAVISTVGRDLVPSGSLPRQKIFRAAKNDRGFFDRFIGDFPGKRLVKLRKCIEFYKIPILLFTRCMNRALSIRGEALLVFRLFFRRASRVHKHIGTSCQDWSGVGSGTHTDFLGILGFSDISKDCHHPRRSEDRAVSS</sequence>
<accession>A0A450US58</accession>
<dbReference type="AlphaFoldDB" id="A0A450US58"/>
<name>A0A450US58_9GAMM</name>
<protein>
    <submittedName>
        <fullName evidence="1">Uncharacterized protein</fullName>
    </submittedName>
</protein>
<gene>
    <name evidence="1" type="ORF">BECKLFY1418A_GA0070994_10498</name>
</gene>